<reference evidence="2" key="2">
    <citation type="journal article" date="2021" name="PeerJ">
        <title>Extensive microbial diversity within the chicken gut microbiome revealed by metagenomics and culture.</title>
        <authorList>
            <person name="Gilroy R."/>
            <person name="Ravi A."/>
            <person name="Getino M."/>
            <person name="Pursley I."/>
            <person name="Horton D.L."/>
            <person name="Alikhan N.F."/>
            <person name="Baker D."/>
            <person name="Gharbi K."/>
            <person name="Hall N."/>
            <person name="Watson M."/>
            <person name="Adriaenssens E.M."/>
            <person name="Foster-Nyarko E."/>
            <person name="Jarju S."/>
            <person name="Secka A."/>
            <person name="Antonio M."/>
            <person name="Oren A."/>
            <person name="Chaudhuri R.R."/>
            <person name="La Ragione R."/>
            <person name="Hildebrand F."/>
            <person name="Pallen M.J."/>
        </authorList>
    </citation>
    <scope>NUCLEOTIDE SEQUENCE</scope>
    <source>
        <strain evidence="2">CHK193-30670</strain>
    </source>
</reference>
<dbReference type="EMBL" id="DVMT01000027">
    <property type="protein sequence ID" value="HIU40154.1"/>
    <property type="molecule type" value="Genomic_DNA"/>
</dbReference>
<keyword evidence="1" id="KW-1133">Transmembrane helix</keyword>
<name>A0A9D1IQM5_9FIRM</name>
<gene>
    <name evidence="2" type="ORF">IAB68_02490</name>
</gene>
<keyword evidence="1" id="KW-0812">Transmembrane</keyword>
<dbReference type="AlphaFoldDB" id="A0A9D1IQM5"/>
<evidence type="ECO:0000313" key="2">
    <source>
        <dbReference type="EMBL" id="HIU40154.1"/>
    </source>
</evidence>
<keyword evidence="1" id="KW-0472">Membrane</keyword>
<feature type="transmembrane region" description="Helical" evidence="1">
    <location>
        <begin position="7"/>
        <end position="26"/>
    </location>
</feature>
<accession>A0A9D1IQM5</accession>
<dbReference type="Proteomes" id="UP000824074">
    <property type="component" value="Unassembled WGS sequence"/>
</dbReference>
<evidence type="ECO:0000313" key="3">
    <source>
        <dbReference type="Proteomes" id="UP000824074"/>
    </source>
</evidence>
<proteinExistence type="predicted"/>
<comment type="caution">
    <text evidence="2">The sequence shown here is derived from an EMBL/GenBank/DDBJ whole genome shotgun (WGS) entry which is preliminary data.</text>
</comment>
<dbReference type="Gene3D" id="3.40.30.10">
    <property type="entry name" value="Glutaredoxin"/>
    <property type="match status" value="1"/>
</dbReference>
<reference evidence="2" key="1">
    <citation type="submission" date="2020-10" db="EMBL/GenBank/DDBJ databases">
        <authorList>
            <person name="Gilroy R."/>
        </authorList>
    </citation>
    <scope>NUCLEOTIDE SEQUENCE</scope>
    <source>
        <strain evidence="2">CHK193-30670</strain>
    </source>
</reference>
<sequence length="152" mass="17415">MKEQTKRVILLVVICVVTLSVLIIALKLHENKENNSLATSDISNYLTEINYDEIENHVIEQPSAIIYVSNSSEEKTIDFEKIFIPVIKEYNLENDIIYININETTIADPFYQNAPELIFYENAEVKDVIDVSALNKSSEVEEIFKERSVIGD</sequence>
<organism evidence="2 3">
    <name type="scientific">Candidatus Aphodocola excrementigallinarum</name>
    <dbReference type="NCBI Taxonomy" id="2840670"/>
    <lineage>
        <taxon>Bacteria</taxon>
        <taxon>Bacillati</taxon>
        <taxon>Bacillota</taxon>
        <taxon>Bacilli</taxon>
        <taxon>Candidatus Aphodocola</taxon>
    </lineage>
</organism>
<protein>
    <submittedName>
        <fullName evidence="2">Uncharacterized protein</fullName>
    </submittedName>
</protein>
<evidence type="ECO:0000256" key="1">
    <source>
        <dbReference type="SAM" id="Phobius"/>
    </source>
</evidence>